<proteinExistence type="predicted"/>
<dbReference type="Gene3D" id="1.10.10.60">
    <property type="entry name" value="Homeodomain-like"/>
    <property type="match status" value="1"/>
</dbReference>
<dbReference type="KEGG" id="ttz:FHG85_02365"/>
<dbReference type="InterPro" id="IPR050624">
    <property type="entry name" value="HTH-type_Tx_Regulator"/>
</dbReference>
<dbReference type="InterPro" id="IPR001647">
    <property type="entry name" value="HTH_TetR"/>
</dbReference>
<feature type="domain" description="HTH tetR-type" evidence="3">
    <location>
        <begin position="16"/>
        <end position="76"/>
    </location>
</feature>
<evidence type="ECO:0000313" key="5">
    <source>
        <dbReference type="Proteomes" id="UP000500961"/>
    </source>
</evidence>
<evidence type="ECO:0000256" key="1">
    <source>
        <dbReference type="ARBA" id="ARBA00023125"/>
    </source>
</evidence>
<dbReference type="EMBL" id="CP041345">
    <property type="protein sequence ID" value="QKG79152.1"/>
    <property type="molecule type" value="Genomic_DNA"/>
</dbReference>
<gene>
    <name evidence="4" type="ORF">FHG85_02365</name>
</gene>
<accession>A0A7D3XCM1</accession>
<dbReference type="InterPro" id="IPR036271">
    <property type="entry name" value="Tet_transcr_reg_TetR-rel_C_sf"/>
</dbReference>
<dbReference type="InterPro" id="IPR013570">
    <property type="entry name" value="Tscrpt_reg_YsiA_C"/>
</dbReference>
<reference evidence="4 5" key="1">
    <citation type="submission" date="2019-07" db="EMBL/GenBank/DDBJ databases">
        <title>Thalassofilum flectens gen. nov., sp. nov., a novel moderate thermophilic anaerobe from a shallow sea hot spring in Kunashir Island (Russia), representing a new family in the order Bacteroidales, and proposal of Thalassofilacea fam. nov.</title>
        <authorList>
            <person name="Kochetkova T.V."/>
            <person name="Podosokorskaya O.A."/>
            <person name="Novikov A."/>
            <person name="Elcheninov A.G."/>
            <person name="Toshchakov S.V."/>
            <person name="Kublanov I.V."/>
        </authorList>
    </citation>
    <scope>NUCLEOTIDE SEQUENCE [LARGE SCALE GENOMIC DNA]</scope>
    <source>
        <strain evidence="4 5">38-H</strain>
    </source>
</reference>
<dbReference type="PROSITE" id="PS50977">
    <property type="entry name" value="HTH_TETR_2"/>
    <property type="match status" value="1"/>
</dbReference>
<dbReference type="AlphaFoldDB" id="A0A7D3XCM1"/>
<dbReference type="Gene3D" id="1.10.357.10">
    <property type="entry name" value="Tetracycline Repressor, domain 2"/>
    <property type="match status" value="1"/>
</dbReference>
<organism evidence="4 5">
    <name type="scientific">Tenuifilum thalassicum</name>
    <dbReference type="NCBI Taxonomy" id="2590900"/>
    <lineage>
        <taxon>Bacteria</taxon>
        <taxon>Pseudomonadati</taxon>
        <taxon>Bacteroidota</taxon>
        <taxon>Bacteroidia</taxon>
        <taxon>Bacteroidales</taxon>
        <taxon>Tenuifilaceae</taxon>
        <taxon>Tenuifilum</taxon>
    </lineage>
</organism>
<name>A0A7D3XCM1_9BACT</name>
<dbReference type="SUPFAM" id="SSF48498">
    <property type="entry name" value="Tetracyclin repressor-like, C-terminal domain"/>
    <property type="match status" value="1"/>
</dbReference>
<dbReference type="PANTHER" id="PTHR43479:SF11">
    <property type="entry name" value="ACREF_ENVCD OPERON REPRESSOR-RELATED"/>
    <property type="match status" value="1"/>
</dbReference>
<protein>
    <submittedName>
        <fullName evidence="4">TetR/AcrR family transcriptional regulator</fullName>
    </submittedName>
</protein>
<keyword evidence="1 2" id="KW-0238">DNA-binding</keyword>
<dbReference type="Proteomes" id="UP000500961">
    <property type="component" value="Chromosome"/>
</dbReference>
<evidence type="ECO:0000313" key="4">
    <source>
        <dbReference type="EMBL" id="QKG79152.1"/>
    </source>
</evidence>
<dbReference type="GO" id="GO:0003677">
    <property type="term" value="F:DNA binding"/>
    <property type="evidence" value="ECO:0007669"/>
    <property type="project" value="UniProtKB-UniRule"/>
</dbReference>
<dbReference type="InterPro" id="IPR009057">
    <property type="entry name" value="Homeodomain-like_sf"/>
</dbReference>
<dbReference type="PRINTS" id="PR00455">
    <property type="entry name" value="HTHTETR"/>
</dbReference>
<dbReference type="Pfam" id="PF08359">
    <property type="entry name" value="TetR_C_4"/>
    <property type="match status" value="1"/>
</dbReference>
<sequence length="205" mass="23318">MFASVYLHKDMRQPTDIRQEQIKQAVLDIIYTDGLKNLSTRMLAKRIGMSEGAIFRHFSTKQDIILSIIKDVQTDFIGGLRKIATSNNSPQQRLEELLCYTIKYLTDNKGITLLLFSEASHNNDTEMKKALMQIFNSQKKLISKIVLDGIAEGIWDESIPVENVAMLYMGIPVSLNVELVLSNGQMDTSNFCNRMLQLINRMLAK</sequence>
<evidence type="ECO:0000259" key="3">
    <source>
        <dbReference type="PROSITE" id="PS50977"/>
    </source>
</evidence>
<feature type="DNA-binding region" description="H-T-H motif" evidence="2">
    <location>
        <begin position="39"/>
        <end position="58"/>
    </location>
</feature>
<evidence type="ECO:0000256" key="2">
    <source>
        <dbReference type="PROSITE-ProRule" id="PRU00335"/>
    </source>
</evidence>
<dbReference type="Pfam" id="PF00440">
    <property type="entry name" value="TetR_N"/>
    <property type="match status" value="1"/>
</dbReference>
<keyword evidence="5" id="KW-1185">Reference proteome</keyword>
<dbReference type="PANTHER" id="PTHR43479">
    <property type="entry name" value="ACREF/ENVCD OPERON REPRESSOR-RELATED"/>
    <property type="match status" value="1"/>
</dbReference>
<dbReference type="SUPFAM" id="SSF46689">
    <property type="entry name" value="Homeodomain-like"/>
    <property type="match status" value="1"/>
</dbReference>